<gene>
    <name evidence="1" type="ORF">CPB83DRAFT_777613</name>
</gene>
<accession>A0A9P6E400</accession>
<sequence length="66" mass="7513">MRIPTAALEYCSKVTGEESVDVFDSARATFFAPSDRLGIAGMRQELIRSTPSWRTQTRFTLRLFLL</sequence>
<dbReference type="EMBL" id="MU157962">
    <property type="protein sequence ID" value="KAF9522082.1"/>
    <property type="molecule type" value="Genomic_DNA"/>
</dbReference>
<dbReference type="Proteomes" id="UP000807306">
    <property type="component" value="Unassembled WGS sequence"/>
</dbReference>
<protein>
    <submittedName>
        <fullName evidence="1">Uncharacterized protein</fullName>
    </submittedName>
</protein>
<reference evidence="1" key="1">
    <citation type="submission" date="2020-11" db="EMBL/GenBank/DDBJ databases">
        <authorList>
            <consortium name="DOE Joint Genome Institute"/>
            <person name="Ahrendt S."/>
            <person name="Riley R."/>
            <person name="Andreopoulos W."/>
            <person name="Labutti K."/>
            <person name="Pangilinan J."/>
            <person name="Ruiz-Duenas F.J."/>
            <person name="Barrasa J.M."/>
            <person name="Sanchez-Garcia M."/>
            <person name="Camarero S."/>
            <person name="Miyauchi S."/>
            <person name="Serrano A."/>
            <person name="Linde D."/>
            <person name="Babiker R."/>
            <person name="Drula E."/>
            <person name="Ayuso-Fernandez I."/>
            <person name="Pacheco R."/>
            <person name="Padilla G."/>
            <person name="Ferreira P."/>
            <person name="Barriuso J."/>
            <person name="Kellner H."/>
            <person name="Castanera R."/>
            <person name="Alfaro M."/>
            <person name="Ramirez L."/>
            <person name="Pisabarro A.G."/>
            <person name="Kuo A."/>
            <person name="Tritt A."/>
            <person name="Lipzen A."/>
            <person name="He G."/>
            <person name="Yan M."/>
            <person name="Ng V."/>
            <person name="Cullen D."/>
            <person name="Martin F."/>
            <person name="Rosso M.-N."/>
            <person name="Henrissat B."/>
            <person name="Hibbett D."/>
            <person name="Martinez A.T."/>
            <person name="Grigoriev I.V."/>
        </authorList>
    </citation>
    <scope>NUCLEOTIDE SEQUENCE</scope>
    <source>
        <strain evidence="1">CBS 506.95</strain>
    </source>
</reference>
<dbReference type="OrthoDB" id="3038857at2759"/>
<name>A0A9P6E400_9AGAR</name>
<dbReference type="AlphaFoldDB" id="A0A9P6E400"/>
<proteinExistence type="predicted"/>
<keyword evidence="2" id="KW-1185">Reference proteome</keyword>
<evidence type="ECO:0000313" key="1">
    <source>
        <dbReference type="EMBL" id="KAF9522082.1"/>
    </source>
</evidence>
<evidence type="ECO:0000313" key="2">
    <source>
        <dbReference type="Proteomes" id="UP000807306"/>
    </source>
</evidence>
<organism evidence="1 2">
    <name type="scientific">Crepidotus variabilis</name>
    <dbReference type="NCBI Taxonomy" id="179855"/>
    <lineage>
        <taxon>Eukaryota</taxon>
        <taxon>Fungi</taxon>
        <taxon>Dikarya</taxon>
        <taxon>Basidiomycota</taxon>
        <taxon>Agaricomycotina</taxon>
        <taxon>Agaricomycetes</taxon>
        <taxon>Agaricomycetidae</taxon>
        <taxon>Agaricales</taxon>
        <taxon>Agaricineae</taxon>
        <taxon>Crepidotaceae</taxon>
        <taxon>Crepidotus</taxon>
    </lineage>
</organism>
<comment type="caution">
    <text evidence="1">The sequence shown here is derived from an EMBL/GenBank/DDBJ whole genome shotgun (WGS) entry which is preliminary data.</text>
</comment>